<dbReference type="PROSITE" id="PS00028">
    <property type="entry name" value="ZINC_FINGER_C2H2_1"/>
    <property type="match status" value="5"/>
</dbReference>
<evidence type="ECO:0000256" key="1">
    <source>
        <dbReference type="ARBA" id="ARBA00004123"/>
    </source>
</evidence>
<evidence type="ECO:0000256" key="2">
    <source>
        <dbReference type="ARBA" id="ARBA00022723"/>
    </source>
</evidence>
<keyword evidence="5" id="KW-0862">Zinc</keyword>
<keyword evidence="2" id="KW-0479">Metal-binding</keyword>
<gene>
    <name evidence="9" type="ORF">g.10648</name>
</gene>
<sequence length="283" mass="33661">DQEHEKSQQVFVMLLKYKDSVPEKTIMTEVSTLDVKDIDSITFTNSSDILSKNSLIKTLDIGPENKIHNEFITKNNAFYKIEQSTLNQRRDNQSCNNNIKYEVNTRQDENQSKSKQNEKKSYQCSICNSKFSRLSRLNSHMAFHTDIKPFVCDQCDKKFATRWELTMHQRIHLRTFECEFCQKLFNARSKLERHRRTHTGERPYQCQLCDRAFGDKRNLENHFRIHTGERPFECNICCRSFSVRTHLNEHKKVHTKATPFQCNVCDKVFRWKANYKLHLKVHS</sequence>
<feature type="domain" description="C2H2-type" evidence="8">
    <location>
        <begin position="232"/>
        <end position="259"/>
    </location>
</feature>
<evidence type="ECO:0000256" key="3">
    <source>
        <dbReference type="ARBA" id="ARBA00022737"/>
    </source>
</evidence>
<dbReference type="FunFam" id="3.30.160.60:FF:000295">
    <property type="entry name" value="zinc finger protein 19"/>
    <property type="match status" value="1"/>
</dbReference>
<proteinExistence type="predicted"/>
<accession>A0A1B6D952</accession>
<evidence type="ECO:0000259" key="8">
    <source>
        <dbReference type="PROSITE" id="PS50157"/>
    </source>
</evidence>
<dbReference type="FunFam" id="3.30.160.60:FF:000145">
    <property type="entry name" value="Zinc finger protein 574"/>
    <property type="match status" value="1"/>
</dbReference>
<reference evidence="9" key="1">
    <citation type="submission" date="2015-12" db="EMBL/GenBank/DDBJ databases">
        <title>De novo transcriptome assembly of four potential Pierce s Disease insect vectors from Arizona vineyards.</title>
        <authorList>
            <person name="Tassone E.E."/>
        </authorList>
    </citation>
    <scope>NUCLEOTIDE SEQUENCE</scope>
</reference>
<dbReference type="FunFam" id="3.30.160.60:FF:002343">
    <property type="entry name" value="Zinc finger protein 33A"/>
    <property type="match status" value="1"/>
</dbReference>
<dbReference type="FunFam" id="3.30.160.60:FF:000744">
    <property type="entry name" value="zinc finger E-box-binding homeobox 1"/>
    <property type="match status" value="1"/>
</dbReference>
<dbReference type="GO" id="GO:0000981">
    <property type="term" value="F:DNA-binding transcription factor activity, RNA polymerase II-specific"/>
    <property type="evidence" value="ECO:0007669"/>
    <property type="project" value="TreeGrafter"/>
</dbReference>
<dbReference type="PANTHER" id="PTHR24409:SF295">
    <property type="entry name" value="AZ2-RELATED"/>
    <property type="match status" value="1"/>
</dbReference>
<keyword evidence="6" id="KW-0539">Nucleus</keyword>
<feature type="domain" description="C2H2-type" evidence="8">
    <location>
        <begin position="122"/>
        <end position="149"/>
    </location>
</feature>
<dbReference type="AlphaFoldDB" id="A0A1B6D952"/>
<protein>
    <recommendedName>
        <fullName evidence="8">C2H2-type domain-containing protein</fullName>
    </recommendedName>
</protein>
<dbReference type="PANTHER" id="PTHR24409">
    <property type="entry name" value="ZINC FINGER PROTEIN 142"/>
    <property type="match status" value="1"/>
</dbReference>
<evidence type="ECO:0000256" key="6">
    <source>
        <dbReference type="ARBA" id="ARBA00023242"/>
    </source>
</evidence>
<dbReference type="GO" id="GO:0008270">
    <property type="term" value="F:zinc ion binding"/>
    <property type="evidence" value="ECO:0007669"/>
    <property type="project" value="UniProtKB-KW"/>
</dbReference>
<keyword evidence="4 7" id="KW-0863">Zinc-finger</keyword>
<dbReference type="PROSITE" id="PS50157">
    <property type="entry name" value="ZINC_FINGER_C2H2_2"/>
    <property type="match status" value="6"/>
</dbReference>
<name>A0A1B6D952_9HEMI</name>
<keyword evidence="3" id="KW-0677">Repeat</keyword>
<feature type="domain" description="C2H2-type" evidence="8">
    <location>
        <begin position="260"/>
        <end position="283"/>
    </location>
</feature>
<organism evidence="9">
    <name type="scientific">Clastoptera arizonana</name>
    <name type="common">Arizona spittle bug</name>
    <dbReference type="NCBI Taxonomy" id="38151"/>
    <lineage>
        <taxon>Eukaryota</taxon>
        <taxon>Metazoa</taxon>
        <taxon>Ecdysozoa</taxon>
        <taxon>Arthropoda</taxon>
        <taxon>Hexapoda</taxon>
        <taxon>Insecta</taxon>
        <taxon>Pterygota</taxon>
        <taxon>Neoptera</taxon>
        <taxon>Paraneoptera</taxon>
        <taxon>Hemiptera</taxon>
        <taxon>Auchenorrhyncha</taxon>
        <taxon>Cercopoidea</taxon>
        <taxon>Clastopteridae</taxon>
        <taxon>Clastoptera</taxon>
    </lineage>
</organism>
<feature type="domain" description="C2H2-type" evidence="8">
    <location>
        <begin position="176"/>
        <end position="203"/>
    </location>
</feature>
<dbReference type="EMBL" id="GEDC01015080">
    <property type="protein sequence ID" value="JAS22218.1"/>
    <property type="molecule type" value="Transcribed_RNA"/>
</dbReference>
<feature type="non-terminal residue" evidence="9">
    <location>
        <position position="1"/>
    </location>
</feature>
<feature type="domain" description="C2H2-type" evidence="8">
    <location>
        <begin position="204"/>
        <end position="231"/>
    </location>
</feature>
<comment type="subcellular location">
    <subcellularLocation>
        <location evidence="1">Nucleus</location>
    </subcellularLocation>
</comment>
<dbReference type="Pfam" id="PF00096">
    <property type="entry name" value="zf-C2H2"/>
    <property type="match status" value="5"/>
</dbReference>
<dbReference type="GO" id="GO:0000977">
    <property type="term" value="F:RNA polymerase II transcription regulatory region sequence-specific DNA binding"/>
    <property type="evidence" value="ECO:0007669"/>
    <property type="project" value="TreeGrafter"/>
</dbReference>
<dbReference type="InterPro" id="IPR013087">
    <property type="entry name" value="Znf_C2H2_type"/>
</dbReference>
<evidence type="ECO:0000313" key="9">
    <source>
        <dbReference type="EMBL" id="JAS22218.1"/>
    </source>
</evidence>
<feature type="domain" description="C2H2-type" evidence="8">
    <location>
        <begin position="150"/>
        <end position="172"/>
    </location>
</feature>
<dbReference type="GO" id="GO:0005634">
    <property type="term" value="C:nucleus"/>
    <property type="evidence" value="ECO:0007669"/>
    <property type="project" value="UniProtKB-SubCell"/>
</dbReference>
<dbReference type="SMART" id="SM00355">
    <property type="entry name" value="ZnF_C2H2"/>
    <property type="match status" value="6"/>
</dbReference>
<dbReference type="SUPFAM" id="SSF57667">
    <property type="entry name" value="beta-beta-alpha zinc fingers"/>
    <property type="match status" value="3"/>
</dbReference>
<dbReference type="FunFam" id="3.30.160.60:FF:000065">
    <property type="entry name" value="B-cell CLL/lymphoma 6, member B"/>
    <property type="match status" value="1"/>
</dbReference>
<dbReference type="InterPro" id="IPR036236">
    <property type="entry name" value="Znf_C2H2_sf"/>
</dbReference>
<dbReference type="FunFam" id="3.30.160.60:FF:001290">
    <property type="entry name" value="Zinc finger 45-like"/>
    <property type="match status" value="1"/>
</dbReference>
<dbReference type="Gene3D" id="3.30.160.60">
    <property type="entry name" value="Classic Zinc Finger"/>
    <property type="match status" value="6"/>
</dbReference>
<evidence type="ECO:0000256" key="7">
    <source>
        <dbReference type="PROSITE-ProRule" id="PRU00042"/>
    </source>
</evidence>
<evidence type="ECO:0000256" key="5">
    <source>
        <dbReference type="ARBA" id="ARBA00022833"/>
    </source>
</evidence>
<evidence type="ECO:0000256" key="4">
    <source>
        <dbReference type="ARBA" id="ARBA00022771"/>
    </source>
</evidence>